<dbReference type="Gene3D" id="3.20.20.210">
    <property type="match status" value="1"/>
</dbReference>
<proteinExistence type="predicted"/>
<name>A0A3D8PYG3_9BACI</name>
<dbReference type="InterPro" id="IPR038071">
    <property type="entry name" value="UROD/MetE-like_sf"/>
</dbReference>
<reference evidence="2" key="1">
    <citation type="submission" date="2017-11" db="EMBL/GenBank/DDBJ databases">
        <authorList>
            <person name="Zhu W."/>
        </authorList>
    </citation>
    <scope>NUCLEOTIDE SEQUENCE [LARGE SCALE GENOMIC DNA]</scope>
    <source>
        <strain evidence="2">CAU 1183</strain>
    </source>
</reference>
<evidence type="ECO:0000313" key="1">
    <source>
        <dbReference type="EMBL" id="RDW20209.1"/>
    </source>
</evidence>
<dbReference type="AlphaFoldDB" id="A0A3D8PYG3"/>
<organism evidence="1 2">
    <name type="scientific">Oceanobacillus arenosus</name>
    <dbReference type="NCBI Taxonomy" id="1229153"/>
    <lineage>
        <taxon>Bacteria</taxon>
        <taxon>Bacillati</taxon>
        <taxon>Bacillota</taxon>
        <taxon>Bacilli</taxon>
        <taxon>Bacillales</taxon>
        <taxon>Bacillaceae</taxon>
        <taxon>Oceanobacillus</taxon>
    </lineage>
</organism>
<dbReference type="RefSeq" id="WP_115772245.1">
    <property type="nucleotide sequence ID" value="NZ_PIOC01000010.1"/>
</dbReference>
<dbReference type="PANTHER" id="PTHR43844:SF1">
    <property type="entry name" value="METHIONINE SYNTHASE"/>
    <property type="match status" value="1"/>
</dbReference>
<dbReference type="GO" id="GO:0009086">
    <property type="term" value="P:methionine biosynthetic process"/>
    <property type="evidence" value="ECO:0007669"/>
    <property type="project" value="InterPro"/>
</dbReference>
<dbReference type="CDD" id="cd03311">
    <property type="entry name" value="CIMS_C_terminal_like"/>
    <property type="match status" value="1"/>
</dbReference>
<keyword evidence="1" id="KW-0808">Transferase</keyword>
<dbReference type="GO" id="GO:0008270">
    <property type="term" value="F:zinc ion binding"/>
    <property type="evidence" value="ECO:0007669"/>
    <property type="project" value="InterPro"/>
</dbReference>
<dbReference type="GO" id="GO:0032259">
    <property type="term" value="P:methylation"/>
    <property type="evidence" value="ECO:0007669"/>
    <property type="project" value="UniProtKB-KW"/>
</dbReference>
<gene>
    <name evidence="1" type="ORF">CWR48_05765</name>
</gene>
<dbReference type="EMBL" id="PIOC01000010">
    <property type="protein sequence ID" value="RDW20209.1"/>
    <property type="molecule type" value="Genomic_DNA"/>
</dbReference>
<keyword evidence="1" id="KW-0489">Methyltransferase</keyword>
<protein>
    <submittedName>
        <fullName evidence="1">5-methyltetrahydropteroyltriglutamate--homocysteine methyltransferase</fullName>
    </submittedName>
</protein>
<keyword evidence="2" id="KW-1185">Reference proteome</keyword>
<dbReference type="Proteomes" id="UP000257143">
    <property type="component" value="Unassembled WGS sequence"/>
</dbReference>
<dbReference type="InterPro" id="IPR002629">
    <property type="entry name" value="Met_Synth_C/arc"/>
</dbReference>
<sequence>MSGSERFLLVGSLLRPDELQTYNREIESRDDITYPFYDDLEGYAETEGKAVSEVVNKQIEAGIPEVTDGEFQRSIWHLDFVWGLDGVERSIGDSGWKFQNDTDGFEEGTFETRKDIDVKVVATLHSNNHTFIDHYKRVSEEAGDHSVKLTIPSPAQIYNEFVRSMSDENGYSNDVYPTTDDLGEGLVQAWKEFVDEYTAVGGEVLQFDDCTWALFSKDNPIGYYTQDGATDETVKAHAEKLVSLNNAVVDYAHEKGLTVYTHNCRGNYGSRYAMGGSYEHVANYFLANQNYDRFYLEWDDDRAGNLVALEAFKDKPETEVVIGFLSSKKSGLADKEAVLAELEEAAKYIPKDKLYLSHQCGFASCDGGNDLTHEQQWNKIKQGQGIAQAFWGE</sequence>
<dbReference type="OrthoDB" id="6430685at2"/>
<evidence type="ECO:0000313" key="2">
    <source>
        <dbReference type="Proteomes" id="UP000257143"/>
    </source>
</evidence>
<dbReference type="GO" id="GO:0003871">
    <property type="term" value="F:5-methyltetrahydropteroyltriglutamate-homocysteine S-methyltransferase activity"/>
    <property type="evidence" value="ECO:0007669"/>
    <property type="project" value="InterPro"/>
</dbReference>
<comment type="caution">
    <text evidence="1">The sequence shown here is derived from an EMBL/GenBank/DDBJ whole genome shotgun (WGS) entry which is preliminary data.</text>
</comment>
<dbReference type="SUPFAM" id="SSF51726">
    <property type="entry name" value="UROD/MetE-like"/>
    <property type="match status" value="1"/>
</dbReference>
<accession>A0A3D8PYG3</accession>
<dbReference type="PANTHER" id="PTHR43844">
    <property type="entry name" value="METHIONINE SYNTHASE"/>
    <property type="match status" value="1"/>
</dbReference>